<reference evidence="11 12" key="1">
    <citation type="journal article" date="2016" name="Fungal Biol.">
        <title>The genome of Xylona heveae provides a window into fungal endophytism.</title>
        <authorList>
            <person name="Gazis R."/>
            <person name="Kuo A."/>
            <person name="Riley R."/>
            <person name="LaButti K."/>
            <person name="Lipzen A."/>
            <person name="Lin J."/>
            <person name="Amirebrahimi M."/>
            <person name="Hesse C.N."/>
            <person name="Spatafora J.W."/>
            <person name="Henrissat B."/>
            <person name="Hainaut M."/>
            <person name="Grigoriev I.V."/>
            <person name="Hibbett D.S."/>
        </authorList>
    </citation>
    <scope>NUCLEOTIDE SEQUENCE [LARGE SCALE GENOMIC DNA]</scope>
    <source>
        <strain evidence="11 12">TC161</strain>
    </source>
</reference>
<dbReference type="OrthoDB" id="308464at2759"/>
<dbReference type="FunFam" id="2.60.120.1040:FF:000001">
    <property type="entry name" value="Zinc finger protein ZPR1"/>
    <property type="match status" value="1"/>
</dbReference>
<accession>A0A164ZR97</accession>
<evidence type="ECO:0000256" key="8">
    <source>
        <dbReference type="ARBA" id="ARBA00054139"/>
    </source>
</evidence>
<proteinExistence type="inferred from homology"/>
<comment type="function">
    <text evidence="8">Acts as a protein folding chaperone for elongation factor 1-alpha.</text>
</comment>
<dbReference type="PANTHER" id="PTHR10876:SF0">
    <property type="entry name" value="ZINC FINGER PROTEIN ZPR1"/>
    <property type="match status" value="1"/>
</dbReference>
<keyword evidence="4" id="KW-0677">Repeat</keyword>
<name>A0A164ZR97_XYLHT</name>
<dbReference type="InterPro" id="IPR040141">
    <property type="entry name" value="ZPR1"/>
</dbReference>
<dbReference type="OMA" id="FREVVIM"/>
<dbReference type="EMBL" id="KV407466">
    <property type="protein sequence ID" value="KZF19409.1"/>
    <property type="molecule type" value="Genomic_DNA"/>
</dbReference>
<dbReference type="PANTHER" id="PTHR10876">
    <property type="entry name" value="ZINC FINGER PROTEIN ZPR1"/>
    <property type="match status" value="1"/>
</dbReference>
<evidence type="ECO:0000256" key="5">
    <source>
        <dbReference type="ARBA" id="ARBA00022771"/>
    </source>
</evidence>
<dbReference type="Pfam" id="PF03367">
    <property type="entry name" value="Zn_ribbon_ZPR1"/>
    <property type="match status" value="2"/>
</dbReference>
<organism evidence="11 12">
    <name type="scientific">Xylona heveae (strain CBS 132557 / TC161)</name>
    <dbReference type="NCBI Taxonomy" id="1328760"/>
    <lineage>
        <taxon>Eukaryota</taxon>
        <taxon>Fungi</taxon>
        <taxon>Dikarya</taxon>
        <taxon>Ascomycota</taxon>
        <taxon>Pezizomycotina</taxon>
        <taxon>Xylonomycetes</taxon>
        <taxon>Xylonales</taxon>
        <taxon>Xylonaceae</taxon>
        <taxon>Xylona</taxon>
    </lineage>
</organism>
<evidence type="ECO:0000256" key="3">
    <source>
        <dbReference type="ARBA" id="ARBA00022723"/>
    </source>
</evidence>
<evidence type="ECO:0000256" key="6">
    <source>
        <dbReference type="ARBA" id="ARBA00022833"/>
    </source>
</evidence>
<sequence length="501" mass="55497">MDQNQNPDLFQDVGRKAEGLSAQNPATGEEERKPVEEVESLCMNCHQNGITRLLLTRIPYFREIVIMSFSCPHCGFQNSEIQPAGEIQQRGSKYTFTVEHSDDLQRQVVKSDTSVFRIEDLDLEIPAGRGQLSNVEGIISMIKQDLSEQQEDRKQAAPEVYEKIEQITQQLGSFLGGSSFPFKISLDDPAGNSWIEPSPLDKGNKLTKIEYTRSAQENAALGLADTTGAPSTEIRPEYKANQMVPAGPPGTSEATEEEDIVEGQVYSFPASCPGCVKPCMTNMKMVNIPFFKQVVIMSTVCDHCGYRSNEVRTGGEIPEKGRRITLKVNSAEDLSRDILKSETCALQCPDLSLEVQPGTMGGRFTTVEGLLTQVRDDLKAQIFETEGASHDSMLPDQKTAWENFFNKITDAIEGKTKFTVVLEDPIAGSYVQSFTAPEPDPQLQVEDYVRTDLEEEELGLKDMKVEGYENNAEEKAAPDADEVMAEANARMAEINEADRGH</sequence>
<keyword evidence="5" id="KW-0863">Zinc-finger</keyword>
<dbReference type="GO" id="GO:0008270">
    <property type="term" value="F:zinc ion binding"/>
    <property type="evidence" value="ECO:0007669"/>
    <property type="project" value="UniProtKB-KW"/>
</dbReference>
<keyword evidence="3" id="KW-0479">Metal-binding</keyword>
<dbReference type="AlphaFoldDB" id="A0A164ZR97"/>
<evidence type="ECO:0000313" key="12">
    <source>
        <dbReference type="Proteomes" id="UP000076632"/>
    </source>
</evidence>
<dbReference type="Pfam" id="PF22794">
    <property type="entry name" value="jr-ZPR1"/>
    <property type="match status" value="2"/>
</dbReference>
<dbReference type="InParanoid" id="A0A164ZR97"/>
<dbReference type="GeneID" id="28898594"/>
<evidence type="ECO:0000256" key="9">
    <source>
        <dbReference type="SAM" id="MobiDB-lite"/>
    </source>
</evidence>
<gene>
    <name evidence="11" type="ORF">L228DRAFT_251008</name>
</gene>
<feature type="domain" description="Zinc finger ZPR1-type" evidence="10">
    <location>
        <begin position="40"/>
        <end position="197"/>
    </location>
</feature>
<keyword evidence="7" id="KW-0539">Nucleus</keyword>
<evidence type="ECO:0000313" key="11">
    <source>
        <dbReference type="EMBL" id="KZF19409.1"/>
    </source>
</evidence>
<dbReference type="NCBIfam" id="TIGR00310">
    <property type="entry name" value="ZPR1_znf"/>
    <property type="match status" value="2"/>
</dbReference>
<dbReference type="FunFam" id="2.60.120.1040:FF:000003">
    <property type="entry name" value="Zinc finger protein zpr1"/>
    <property type="match status" value="1"/>
</dbReference>
<dbReference type="GO" id="GO:0005634">
    <property type="term" value="C:nucleus"/>
    <property type="evidence" value="ECO:0007669"/>
    <property type="project" value="UniProtKB-SubCell"/>
</dbReference>
<evidence type="ECO:0000256" key="7">
    <source>
        <dbReference type="ARBA" id="ARBA00023242"/>
    </source>
</evidence>
<evidence type="ECO:0000256" key="1">
    <source>
        <dbReference type="ARBA" id="ARBA00004123"/>
    </source>
</evidence>
<comment type="subcellular location">
    <subcellularLocation>
        <location evidence="1">Nucleus</location>
    </subcellularLocation>
</comment>
<dbReference type="Gene3D" id="2.20.25.420">
    <property type="entry name" value="ZPR1, zinc finger domain"/>
    <property type="match status" value="2"/>
</dbReference>
<feature type="region of interest" description="Disordered" evidence="9">
    <location>
        <begin position="1"/>
        <end position="34"/>
    </location>
</feature>
<dbReference type="STRING" id="1328760.A0A164ZR97"/>
<comment type="similarity">
    <text evidence="2">Belongs to the ZPR1 family.</text>
</comment>
<evidence type="ECO:0000256" key="2">
    <source>
        <dbReference type="ARBA" id="ARBA00008354"/>
    </source>
</evidence>
<dbReference type="InterPro" id="IPR056180">
    <property type="entry name" value="ZPR1_jr_dom"/>
</dbReference>
<dbReference type="RefSeq" id="XP_018184964.1">
    <property type="nucleotide sequence ID" value="XM_018333457.1"/>
</dbReference>
<keyword evidence="6" id="KW-0862">Zinc</keyword>
<dbReference type="InterPro" id="IPR042452">
    <property type="entry name" value="ZPR1_Znf1/2"/>
</dbReference>
<dbReference type="FunCoup" id="A0A164ZR97">
    <property type="interactions" value="978"/>
</dbReference>
<dbReference type="SMART" id="SM00709">
    <property type="entry name" value="Zpr1"/>
    <property type="match status" value="2"/>
</dbReference>
<dbReference type="Gene3D" id="2.60.120.1040">
    <property type="entry name" value="ZPR1, A/B domain"/>
    <property type="match status" value="2"/>
</dbReference>
<dbReference type="FunFam" id="2.20.25.420:FF:000002">
    <property type="entry name" value="Zinc finger protein ZPR1"/>
    <property type="match status" value="1"/>
</dbReference>
<evidence type="ECO:0000259" key="10">
    <source>
        <dbReference type="SMART" id="SM00709"/>
    </source>
</evidence>
<evidence type="ECO:0000256" key="4">
    <source>
        <dbReference type="ARBA" id="ARBA00022737"/>
    </source>
</evidence>
<dbReference type="Proteomes" id="UP000076632">
    <property type="component" value="Unassembled WGS sequence"/>
</dbReference>
<dbReference type="InterPro" id="IPR042451">
    <property type="entry name" value="ZPR1_A/B_dom"/>
</dbReference>
<protein>
    <submittedName>
        <fullName evidence="11">Zf-ZPR1-domain-containing protein</fullName>
    </submittedName>
</protein>
<feature type="domain" description="Zinc finger ZPR1-type" evidence="10">
    <location>
        <begin position="270"/>
        <end position="433"/>
    </location>
</feature>
<dbReference type="InterPro" id="IPR004457">
    <property type="entry name" value="Znf_ZPR1"/>
</dbReference>
<dbReference type="FunFam" id="2.20.25.420:FF:000001">
    <property type="entry name" value="Zinc finger protein ZPR1"/>
    <property type="match status" value="1"/>
</dbReference>
<keyword evidence="12" id="KW-1185">Reference proteome</keyword>